<feature type="domain" description="Cytochrome c" evidence="6">
    <location>
        <begin position="177"/>
        <end position="286"/>
    </location>
</feature>
<keyword evidence="5" id="KW-0732">Signal</keyword>
<dbReference type="InterPro" id="IPR009056">
    <property type="entry name" value="Cyt_c-like_dom"/>
</dbReference>
<feature type="signal peptide" evidence="5">
    <location>
        <begin position="1"/>
        <end position="27"/>
    </location>
</feature>
<dbReference type="GO" id="GO:0020037">
    <property type="term" value="F:heme binding"/>
    <property type="evidence" value="ECO:0007669"/>
    <property type="project" value="InterPro"/>
</dbReference>
<keyword evidence="3 4" id="KW-0408">Iron</keyword>
<dbReference type="Gene3D" id="1.10.760.10">
    <property type="entry name" value="Cytochrome c-like domain"/>
    <property type="match status" value="2"/>
</dbReference>
<dbReference type="PROSITE" id="PS51007">
    <property type="entry name" value="CYTC"/>
    <property type="match status" value="2"/>
</dbReference>
<evidence type="ECO:0000313" key="8">
    <source>
        <dbReference type="Proteomes" id="UP000284006"/>
    </source>
</evidence>
<dbReference type="PANTHER" id="PTHR35008">
    <property type="entry name" value="BLL4482 PROTEIN-RELATED"/>
    <property type="match status" value="1"/>
</dbReference>
<evidence type="ECO:0000256" key="4">
    <source>
        <dbReference type="PROSITE-ProRule" id="PRU00433"/>
    </source>
</evidence>
<feature type="domain" description="Cytochrome c" evidence="6">
    <location>
        <begin position="33"/>
        <end position="144"/>
    </location>
</feature>
<evidence type="ECO:0000256" key="5">
    <source>
        <dbReference type="SAM" id="SignalP"/>
    </source>
</evidence>
<keyword evidence="2 4" id="KW-0479">Metal-binding</keyword>
<accession>A0A418XRL3</accession>
<dbReference type="PANTHER" id="PTHR35008:SF8">
    <property type="entry name" value="ALCOHOL DEHYDROGENASE CYTOCHROME C SUBUNIT"/>
    <property type="match status" value="1"/>
</dbReference>
<dbReference type="AlphaFoldDB" id="A0A418XRL3"/>
<dbReference type="InterPro" id="IPR051459">
    <property type="entry name" value="Cytochrome_c-type_DH"/>
</dbReference>
<dbReference type="Pfam" id="PF00034">
    <property type="entry name" value="Cytochrom_C"/>
    <property type="match status" value="1"/>
</dbReference>
<dbReference type="EMBL" id="QYUP01000120">
    <property type="protein sequence ID" value="RJG15157.1"/>
    <property type="molecule type" value="Genomic_DNA"/>
</dbReference>
<keyword evidence="8" id="KW-1185">Reference proteome</keyword>
<name>A0A418XRL3_9BURK</name>
<dbReference type="GO" id="GO:0046872">
    <property type="term" value="F:metal ion binding"/>
    <property type="evidence" value="ECO:0007669"/>
    <property type="project" value="UniProtKB-KW"/>
</dbReference>
<proteinExistence type="predicted"/>
<evidence type="ECO:0000256" key="3">
    <source>
        <dbReference type="ARBA" id="ARBA00023004"/>
    </source>
</evidence>
<evidence type="ECO:0000256" key="2">
    <source>
        <dbReference type="ARBA" id="ARBA00022723"/>
    </source>
</evidence>
<feature type="chain" id="PRO_5019189184" evidence="5">
    <location>
        <begin position="28"/>
        <end position="292"/>
    </location>
</feature>
<protein>
    <submittedName>
        <fullName evidence="7">Cytochrome C</fullName>
    </submittedName>
</protein>
<dbReference type="InterPro" id="IPR036909">
    <property type="entry name" value="Cyt_c-like_dom_sf"/>
</dbReference>
<evidence type="ECO:0000259" key="6">
    <source>
        <dbReference type="PROSITE" id="PS51007"/>
    </source>
</evidence>
<evidence type="ECO:0000313" key="7">
    <source>
        <dbReference type="EMBL" id="RJG15157.1"/>
    </source>
</evidence>
<gene>
    <name evidence="7" type="ORF">D3872_14880</name>
</gene>
<dbReference type="GO" id="GO:0009055">
    <property type="term" value="F:electron transfer activity"/>
    <property type="evidence" value="ECO:0007669"/>
    <property type="project" value="InterPro"/>
</dbReference>
<dbReference type="Proteomes" id="UP000284006">
    <property type="component" value="Unassembled WGS sequence"/>
</dbReference>
<dbReference type="SUPFAM" id="SSF46626">
    <property type="entry name" value="Cytochrome c"/>
    <property type="match status" value="2"/>
</dbReference>
<comment type="caution">
    <text evidence="7">The sequence shown here is derived from an EMBL/GenBank/DDBJ whole genome shotgun (WGS) entry which is preliminary data.</text>
</comment>
<organism evidence="7 8">
    <name type="scientific">Massilia cavernae</name>
    <dbReference type="NCBI Taxonomy" id="2320864"/>
    <lineage>
        <taxon>Bacteria</taxon>
        <taxon>Pseudomonadati</taxon>
        <taxon>Pseudomonadota</taxon>
        <taxon>Betaproteobacteria</taxon>
        <taxon>Burkholderiales</taxon>
        <taxon>Oxalobacteraceae</taxon>
        <taxon>Telluria group</taxon>
        <taxon>Massilia</taxon>
    </lineage>
</organism>
<evidence type="ECO:0000256" key="1">
    <source>
        <dbReference type="ARBA" id="ARBA00022617"/>
    </source>
</evidence>
<keyword evidence="1 4" id="KW-0349">Heme</keyword>
<sequence>MNTMRNSSSRPAALAILMVCVANIAAAAPPSAATLERGRYLMDGVVACANCHMARGPRGEYLADKGMSGGMPFDDKMFKAYAPNVTQDRETGVGKWTDAQLVKAIREGVRPDGSLIGPPMPVEFYRHLSDDDVNAIVAVLRTEPAVRNAVPKSTFNFPMPPSWGPPVKKVKAPSRAHKVKYGEYLSTIGHCMECHTQRDQKGMLVTASLGSGGRSFPGPWGDSVSRNLTPHESGLKGWTDAQISKAVRGGVDRNGQPYKPPMAFQHYKNIDDADMAALTAYLRSLPPRPFGK</sequence>
<reference evidence="7 8" key="1">
    <citation type="submission" date="2018-09" db="EMBL/GenBank/DDBJ databases">
        <authorList>
            <person name="Zhu H."/>
        </authorList>
    </citation>
    <scope>NUCLEOTIDE SEQUENCE [LARGE SCALE GENOMIC DNA]</scope>
    <source>
        <strain evidence="7 8">K1S02-61</strain>
    </source>
</reference>